<sequence length="652" mass="69478">MPSWEGTEDFLIEIPQIISVGSHDRDENGDRWKQLVYKAPVARGHLIESVDISDFTDNHNEGCILGAKVVGQNLLSTAKEQGSQLASQALQSLLMGTMNALSSQGTTDTTATKRSLSDLLQEVKPLTDAAKSIVEQKMDNMNGVYAEALAQLKALSSQLTTMPASELIQKVDQIVAAHHTVSNNLQNELVTDLTSLFGKVLSYHPGTKRSTFTDALSSLGSGLANFFQPHIQAVQQLVSGVGESLKQTSSAFQTSLSTGAHGAAITDSTSQLAQHGQNALSALKDAVSDILQQTLTNMQPHIVNILQHGASALTETLSQNPATSSETAANPQSQTTNQYVVNIIMRVGLLLLLCLAAGSQANFFDDLKATFHNIGAALTTTVHAVGDQAKVVGTNLLTAATEQGKTLASQALQSLLMGTMSALQKPPTDGAVKRSLSEFLEQSKHLTGAAEMLVQQKMDKLKGIYKEAIDKLKDVSSQLTELPATDLIKKVDQIVISHHLVTDQIQTELVSELTKLFGHALSLHPDHKRGTFSDALSSIGQGLAHFFQPHVQAVQQLVSGVGESLKQTAQTFHTSLTTGTHGTAIHDSASTLAQHGQNALSALKDAVSDILHQTLTNMQPHIVNILQHGTSALTETLSHNTATSSETAANPQ</sequence>
<dbReference type="EnsemblMetazoa" id="G15576.1">
    <property type="protein sequence ID" value="G15576.1:cds"/>
    <property type="gene ID" value="G15576"/>
</dbReference>
<organism evidence="1 2">
    <name type="scientific">Magallana gigas</name>
    <name type="common">Pacific oyster</name>
    <name type="synonym">Crassostrea gigas</name>
    <dbReference type="NCBI Taxonomy" id="29159"/>
    <lineage>
        <taxon>Eukaryota</taxon>
        <taxon>Metazoa</taxon>
        <taxon>Spiralia</taxon>
        <taxon>Lophotrochozoa</taxon>
        <taxon>Mollusca</taxon>
        <taxon>Bivalvia</taxon>
        <taxon>Autobranchia</taxon>
        <taxon>Pteriomorphia</taxon>
        <taxon>Ostreida</taxon>
        <taxon>Ostreoidea</taxon>
        <taxon>Ostreidae</taxon>
        <taxon>Magallana</taxon>
    </lineage>
</organism>
<proteinExistence type="predicted"/>
<evidence type="ECO:0000313" key="1">
    <source>
        <dbReference type="EnsemblMetazoa" id="G15576.1:cds"/>
    </source>
</evidence>
<dbReference type="SUPFAM" id="SSF48371">
    <property type="entry name" value="ARM repeat"/>
    <property type="match status" value="1"/>
</dbReference>
<accession>A0A8W8IVE4</accession>
<keyword evidence="2" id="KW-1185">Reference proteome</keyword>
<reference evidence="1" key="1">
    <citation type="submission" date="2022-08" db="UniProtKB">
        <authorList>
            <consortium name="EnsemblMetazoa"/>
        </authorList>
    </citation>
    <scope>IDENTIFICATION</scope>
    <source>
        <strain evidence="1">05x7-T-G4-1.051#20</strain>
    </source>
</reference>
<dbReference type="AlphaFoldDB" id="A0A8W8IVE4"/>
<dbReference type="Proteomes" id="UP000005408">
    <property type="component" value="Unassembled WGS sequence"/>
</dbReference>
<dbReference type="InterPro" id="IPR016024">
    <property type="entry name" value="ARM-type_fold"/>
</dbReference>
<name>A0A8W8IVE4_MAGGI</name>
<evidence type="ECO:0000313" key="2">
    <source>
        <dbReference type="Proteomes" id="UP000005408"/>
    </source>
</evidence>
<protein>
    <submittedName>
        <fullName evidence="1">Uncharacterized protein</fullName>
    </submittedName>
</protein>